<dbReference type="Pfam" id="PF11999">
    <property type="entry name" value="Ice_binding"/>
    <property type="match status" value="1"/>
</dbReference>
<dbReference type="RefSeq" id="WP_303492733.1">
    <property type="nucleotide sequence ID" value="NZ_JAUOPB010000007.1"/>
</dbReference>
<dbReference type="Proteomes" id="UP001169760">
    <property type="component" value="Unassembled WGS sequence"/>
</dbReference>
<name>A0AAW7X5J1_9GAMM</name>
<evidence type="ECO:0000313" key="6">
    <source>
        <dbReference type="EMBL" id="MDO6422852.1"/>
    </source>
</evidence>
<dbReference type="Pfam" id="PF20419">
    <property type="entry name" value="DUF6701"/>
    <property type="match status" value="1"/>
</dbReference>
<dbReference type="SMART" id="SM00560">
    <property type="entry name" value="LamGL"/>
    <property type="match status" value="1"/>
</dbReference>
<feature type="domain" description="PA14" evidence="5">
    <location>
        <begin position="661"/>
        <end position="802"/>
    </location>
</feature>
<dbReference type="Pfam" id="PF07691">
    <property type="entry name" value="PA14"/>
    <property type="match status" value="2"/>
</dbReference>
<feature type="domain" description="PA14" evidence="5">
    <location>
        <begin position="495"/>
        <end position="635"/>
    </location>
</feature>
<keyword evidence="3" id="KW-1015">Disulfide bond</keyword>
<gene>
    <name evidence="6" type="ORF">Q4521_10230</name>
</gene>
<comment type="caution">
    <text evidence="6">The sequence shown here is derived from an EMBL/GenBank/DDBJ whole genome shotgun (WGS) entry which is preliminary data.</text>
</comment>
<dbReference type="SMART" id="SM00758">
    <property type="entry name" value="PA14"/>
    <property type="match status" value="2"/>
</dbReference>
<dbReference type="SUPFAM" id="SSF49899">
    <property type="entry name" value="Concanavalin A-like lectins/glucanases"/>
    <property type="match status" value="1"/>
</dbReference>
<proteinExistence type="inferred from homology"/>
<evidence type="ECO:0000256" key="3">
    <source>
        <dbReference type="ARBA" id="ARBA00023157"/>
    </source>
</evidence>
<dbReference type="InterPro" id="IPR037524">
    <property type="entry name" value="PA14/GLEYA"/>
</dbReference>
<dbReference type="InterPro" id="IPR046524">
    <property type="entry name" value="DUF6701"/>
</dbReference>
<evidence type="ECO:0000256" key="2">
    <source>
        <dbReference type="ARBA" id="ARBA00022729"/>
    </source>
</evidence>
<evidence type="ECO:0000259" key="5">
    <source>
        <dbReference type="PROSITE" id="PS51820"/>
    </source>
</evidence>
<dbReference type="Gene3D" id="3.90.182.10">
    <property type="entry name" value="Toxin - Anthrax Protective Antigen,domain 1"/>
    <property type="match status" value="2"/>
</dbReference>
<comment type="similarity">
    <text evidence="1">Belongs to the ice-binding protein family.</text>
</comment>
<keyword evidence="2 4" id="KW-0732">Signal</keyword>
<organism evidence="6 7">
    <name type="scientific">Saccharophagus degradans</name>
    <dbReference type="NCBI Taxonomy" id="86304"/>
    <lineage>
        <taxon>Bacteria</taxon>
        <taxon>Pseudomonadati</taxon>
        <taxon>Pseudomonadota</taxon>
        <taxon>Gammaproteobacteria</taxon>
        <taxon>Cellvibrionales</taxon>
        <taxon>Cellvibrionaceae</taxon>
        <taxon>Saccharophagus</taxon>
    </lineage>
</organism>
<evidence type="ECO:0000313" key="7">
    <source>
        <dbReference type="Proteomes" id="UP001169760"/>
    </source>
</evidence>
<dbReference type="EMBL" id="JAUOPB010000007">
    <property type="protein sequence ID" value="MDO6422852.1"/>
    <property type="molecule type" value="Genomic_DNA"/>
</dbReference>
<dbReference type="InterPro" id="IPR006558">
    <property type="entry name" value="LamG-like"/>
</dbReference>
<dbReference type="Gene3D" id="2.60.120.200">
    <property type="match status" value="1"/>
</dbReference>
<dbReference type="InterPro" id="IPR011658">
    <property type="entry name" value="PA14_dom"/>
</dbReference>
<accession>A0AAW7X5J1</accession>
<reference evidence="6" key="1">
    <citation type="submission" date="2023-07" db="EMBL/GenBank/DDBJ databases">
        <title>Genome content predicts the carbon catabolic preferences of heterotrophic bacteria.</title>
        <authorList>
            <person name="Gralka M."/>
        </authorList>
    </citation>
    <scope>NUCLEOTIDE SEQUENCE</scope>
    <source>
        <strain evidence="6">I3M17_2</strain>
    </source>
</reference>
<feature type="chain" id="PRO_5043588873" evidence="4">
    <location>
        <begin position="25"/>
        <end position="1504"/>
    </location>
</feature>
<sequence length="1504" mass="158212">MSVQRLAIKYCLFFLCWFAIHVAAQPACDEVFPDGASSIQNGNTITFQWNSKIFSSPDNILQTNGLVDNGNPGTSCDSSACSASGTYAESINFNSFVNNQPNVTLGYQQAGTISAGDYNNLTLASEATLSMNPGVYTFRGSVDLQYLSEIVVNSAGTVVVYVRGTVTLSSEAKINNANGDRYVFLFTRDTVTMQSNSILKGVVYSRGNVTLQNGAHLTGALTARANITLNSASYITYNSSAVANTNFDSLCTSTPSSTATLVSYWQFDEYAWFGTASEIVDASGNGNHGTAQNSLSTSTVTPAINADPGTCYYGEFDGASHYANMPNLSTTLNGTASLAFWVKTTEVGTTNAWSSPAITGVEENAGVEDIFWGWIDNNGLIGLAIGNGTNAKSTSAINDGVWHHIVLTRDTSAGRFKIYVDGVLENSGVIASRIIANSYSSIGRVEVAGTTTTPIYFAGSIDEVQVYSGVLSDAEVTTIMAQTHVCPTVMCASDAPASGLFGEYYNSTNLTGTPNTRTDTSIDFNWGTGAPGVTGIGSDNFSIDWSGYVRAEETGTYFFQTESDDGVRLWVDGNLVIDNWTNHSPTVNTSTGVTLTAGQAYPVTLQYYENGGGAVIRLRWQTPSSGGYSAIAGGNTPILSSGIYSCPTPVPPEAMCTTGGIPTPGLEGDYYNTVDFTGGVIGTRVDATVDYDWGTGAPGVTGVNANQFSVDWNGYIRVEETGYYSFQTDSDDGVRLWVGGQLLINNWSDHAVVTDTSSGISLEAGETYAIQMQFYENGGYATARLRWQTPSGGSYVILPAGTSPTLGEGSYYCAPDMPDHYGISHAGTGITCEAEAVTITAYDAANNPFIPVAGTSVTLSDSIGDGTWSPSNTYTFTGTESNFTAYLRQITPATISVNVTDGTSTESASLDPDITFVESLLRFYGDTSNSVVPNQIAGVTDNNVVVRAVETDDTGACIARIANSSFTGRLAFECLNPSNCVAGQTLSLDGDNAQANNSGAAIAYTTVTMDFNAQGYSSLPLQYTDVGQVRLHGQVDIPAQGNEPAITLEGTSNNFIVKPYTIAFQTIESSGGTTNPQAANGGTGFVAAGEAFTVLVESRNALNNITPNFGQESTAESVRVEFNSLVYPSAGSVGSLTSPNNFSPVGGVNGRFRNASLAWNEVGGITLDARLADDDYLGAGDLAAISTSNTIGRFYPDSFSLNSSNVTEACGAFSYMSQPAIGVQYQVQANAVGGAAVTNYDSALGYAPLASFTHSAENADSGTNLASRLAISSSSWASGVYNLNTTTAAFNRTSVLEAPLTQLQLGVALNDTDGRSFTAYDTHAGASGDCTVAGNCSAVALGSEMEVRFGRLILADAFGPETAPLAMDMRTDYWNGTNWVNNIADSCTQISNADIAFPNGTIDSVANKTVTVGGGTSSASFPYSGLTYVGFTNGDAGASLSAPGAGNTGNFKVDIDLTNYPWLLFDWNQDGDYSNDTALPAAQFSFGSYRGHDRIIYWREVLGQ</sequence>
<dbReference type="InterPro" id="IPR021884">
    <property type="entry name" value="Ice-bd_prot"/>
</dbReference>
<dbReference type="PROSITE" id="PS51820">
    <property type="entry name" value="PA14"/>
    <property type="match status" value="2"/>
</dbReference>
<protein>
    <submittedName>
        <fullName evidence="6">PA14 domain-containing protein</fullName>
    </submittedName>
</protein>
<evidence type="ECO:0000256" key="4">
    <source>
        <dbReference type="SAM" id="SignalP"/>
    </source>
</evidence>
<evidence type="ECO:0000256" key="1">
    <source>
        <dbReference type="ARBA" id="ARBA00005445"/>
    </source>
</evidence>
<feature type="signal peptide" evidence="4">
    <location>
        <begin position="1"/>
        <end position="24"/>
    </location>
</feature>
<dbReference type="InterPro" id="IPR013320">
    <property type="entry name" value="ConA-like_dom_sf"/>
</dbReference>
<dbReference type="Pfam" id="PF13385">
    <property type="entry name" value="Laminin_G_3"/>
    <property type="match status" value="1"/>
</dbReference>
<dbReference type="SUPFAM" id="SSF56988">
    <property type="entry name" value="Anthrax protective antigen"/>
    <property type="match status" value="2"/>
</dbReference>